<dbReference type="PaxDb" id="7159-AAEL004628-PA"/>
<reference evidence="5" key="3">
    <citation type="submission" date="2012-09" db="EMBL/GenBank/DDBJ databases">
        <authorList>
            <consortium name="VectorBase"/>
        </authorList>
    </citation>
    <scope>NUCLEOTIDE SEQUENCE</scope>
    <source>
        <strain evidence="5">Liverpool</strain>
    </source>
</reference>
<evidence type="ECO:0000256" key="1">
    <source>
        <dbReference type="ARBA" id="ARBA00022723"/>
    </source>
</evidence>
<dbReference type="Pfam" id="PF04500">
    <property type="entry name" value="FLYWCH"/>
    <property type="match status" value="3"/>
</dbReference>
<dbReference type="PhylomeDB" id="Q17CB7"/>
<accession>Q17CB7</accession>
<proteinExistence type="predicted"/>
<sequence length="262" mass="30372">MLSHCKKKLDLTNHAVSYVATCRGNTKIIIDGYSYTRHHRYNWNTYWRCAKSRQCRAKITTNAYNAVITHNRCPHSHPPDSYVWHSDVLKLINPEIKYGKTQAGGTRITIDGYSYCKHYRTGSKTVWRCSNANFRKCRAKIATVANNSAEVKFNFVAHNHPRNEFSLPIQKKELEFNNKNCRRRSTILNLSEHVFSVGMTQRGNSKLTIDGYSYRKKSVSDTKVYWACAQLHAKNCRARITTRTDSTKITYNLRPHTHPPEL</sequence>
<keyword evidence="3" id="KW-0862">Zinc</keyword>
<dbReference type="InterPro" id="IPR007588">
    <property type="entry name" value="Znf_FLYWCH"/>
</dbReference>
<feature type="domain" description="FLYWCH-type" evidence="4">
    <location>
        <begin position="18"/>
        <end position="77"/>
    </location>
</feature>
<feature type="domain" description="FLYWCH-type" evidence="4">
    <location>
        <begin position="100"/>
        <end position="160"/>
    </location>
</feature>
<evidence type="ECO:0000313" key="6">
    <source>
        <dbReference type="Proteomes" id="UP000682892"/>
    </source>
</evidence>
<reference evidence="5" key="1">
    <citation type="submission" date="2005-10" db="EMBL/GenBank/DDBJ databases">
        <authorList>
            <person name="Loftus B.J."/>
            <person name="Nene V.M."/>
            <person name="Hannick L.I."/>
            <person name="Bidwell S."/>
            <person name="Haas B."/>
            <person name="Amedeo P."/>
            <person name="Orvis J."/>
            <person name="Wortman J.R."/>
            <person name="White O.R."/>
            <person name="Salzberg S."/>
            <person name="Shumway M."/>
            <person name="Koo H."/>
            <person name="Zhao Y."/>
            <person name="Holmes M."/>
            <person name="Miller J."/>
            <person name="Schatz M."/>
            <person name="Pop M."/>
            <person name="Pai G."/>
            <person name="Utterback T."/>
            <person name="Rogers Y.-H."/>
            <person name="Kravitz S."/>
            <person name="Fraser C.M."/>
        </authorList>
    </citation>
    <scope>NUCLEOTIDE SEQUENCE</scope>
    <source>
        <strain evidence="5">Liverpool</strain>
    </source>
</reference>
<feature type="domain" description="FLYWCH-type" evidence="4">
    <location>
        <begin position="200"/>
        <end position="258"/>
    </location>
</feature>
<evidence type="ECO:0000259" key="4">
    <source>
        <dbReference type="Pfam" id="PF04500"/>
    </source>
</evidence>
<gene>
    <name evidence="5" type="ORF">AaeL_AAEL004628</name>
</gene>
<dbReference type="PANTHER" id="PTHR31665">
    <property type="entry name" value="FLYWCH FAMILY MEMBER 2-RELATED"/>
    <property type="match status" value="1"/>
</dbReference>
<dbReference type="HOGENOM" id="CLU_960608_0_0_1"/>
<dbReference type="eggNOG" id="ENOG502SYBH">
    <property type="taxonomic scope" value="Eukaryota"/>
</dbReference>
<evidence type="ECO:0000313" key="5">
    <source>
        <dbReference type="EMBL" id="EAT43958.1"/>
    </source>
</evidence>
<dbReference type="STRING" id="7159.Q17CB7"/>
<dbReference type="EMBL" id="CH477310">
    <property type="protein sequence ID" value="EAT43958.1"/>
    <property type="molecule type" value="Genomic_DNA"/>
</dbReference>
<keyword evidence="1" id="KW-0479">Metal-binding</keyword>
<protein>
    <submittedName>
        <fullName evidence="5">AAEL004628-PA</fullName>
    </submittedName>
</protein>
<evidence type="ECO:0000256" key="3">
    <source>
        <dbReference type="ARBA" id="ARBA00022833"/>
    </source>
</evidence>
<reference evidence="5" key="2">
    <citation type="journal article" date="2007" name="Science">
        <title>Genome sequence of Aedes aegypti, a major arbovirus vector.</title>
        <authorList>
            <person name="Nene V."/>
            <person name="Wortman J.R."/>
            <person name="Lawson D."/>
            <person name="Haas B."/>
            <person name="Kodira C."/>
            <person name="Tu Z.J."/>
            <person name="Loftus B."/>
            <person name="Xi Z."/>
            <person name="Megy K."/>
            <person name="Grabherr M."/>
            <person name="Ren Q."/>
            <person name="Zdobnov E.M."/>
            <person name="Lobo N.F."/>
            <person name="Campbell K.S."/>
            <person name="Brown S.E."/>
            <person name="Bonaldo M.F."/>
            <person name="Zhu J."/>
            <person name="Sinkins S.P."/>
            <person name="Hogenkamp D.G."/>
            <person name="Amedeo P."/>
            <person name="Arensburger P."/>
            <person name="Atkinson P.W."/>
            <person name="Bidwell S."/>
            <person name="Biedler J."/>
            <person name="Birney E."/>
            <person name="Bruggner R.V."/>
            <person name="Costas J."/>
            <person name="Coy M.R."/>
            <person name="Crabtree J."/>
            <person name="Crawford M."/>
            <person name="Debruyn B."/>
            <person name="Decaprio D."/>
            <person name="Eiglmeier K."/>
            <person name="Eisenstadt E."/>
            <person name="El-Dorry H."/>
            <person name="Gelbart W.M."/>
            <person name="Gomes S.L."/>
            <person name="Hammond M."/>
            <person name="Hannick L.I."/>
            <person name="Hogan J.R."/>
            <person name="Holmes M.H."/>
            <person name="Jaffe D."/>
            <person name="Johnston J.S."/>
            <person name="Kennedy R.C."/>
            <person name="Koo H."/>
            <person name="Kravitz S."/>
            <person name="Kriventseva E.V."/>
            <person name="Kulp D."/>
            <person name="Labutti K."/>
            <person name="Lee E."/>
            <person name="Li S."/>
            <person name="Lovin D.D."/>
            <person name="Mao C."/>
            <person name="Mauceli E."/>
            <person name="Menck C.F."/>
            <person name="Miller J.R."/>
            <person name="Montgomery P."/>
            <person name="Mori A."/>
            <person name="Nascimento A.L."/>
            <person name="Naveira H.F."/>
            <person name="Nusbaum C."/>
            <person name="O'leary S."/>
            <person name="Orvis J."/>
            <person name="Pertea M."/>
            <person name="Quesneville H."/>
            <person name="Reidenbach K.R."/>
            <person name="Rogers Y.H."/>
            <person name="Roth C.W."/>
            <person name="Schneider J.R."/>
            <person name="Schatz M."/>
            <person name="Shumway M."/>
            <person name="Stanke M."/>
            <person name="Stinson E.O."/>
            <person name="Tubio J.M."/>
            <person name="Vanzee J.P."/>
            <person name="Verjovski-Almeida S."/>
            <person name="Werner D."/>
            <person name="White O."/>
            <person name="Wyder S."/>
            <person name="Zeng Q."/>
            <person name="Zhao Q."/>
            <person name="Zhao Y."/>
            <person name="Hill C.A."/>
            <person name="Raikhel A.S."/>
            <person name="Soares M.B."/>
            <person name="Knudson D.L."/>
            <person name="Lee N.H."/>
            <person name="Galagan J."/>
            <person name="Salzberg S.L."/>
            <person name="Paulsen I.T."/>
            <person name="Dimopoulos G."/>
            <person name="Collins F.H."/>
            <person name="Birren B."/>
            <person name="Fraser-Liggett C.M."/>
            <person name="Severson D.W."/>
        </authorList>
    </citation>
    <scope>NUCLEOTIDE SEQUENCE [LARGE SCALE GENOMIC DNA]</scope>
    <source>
        <strain evidence="5">Liverpool</strain>
    </source>
</reference>
<dbReference type="GO" id="GO:0008270">
    <property type="term" value="F:zinc ion binding"/>
    <property type="evidence" value="ECO:0007669"/>
    <property type="project" value="UniProtKB-KW"/>
</dbReference>
<dbReference type="Proteomes" id="UP000682892">
    <property type="component" value="Chromosome 1"/>
</dbReference>
<evidence type="ECO:0000256" key="2">
    <source>
        <dbReference type="ARBA" id="ARBA00022771"/>
    </source>
</evidence>
<dbReference type="AlphaFoldDB" id="Q17CB7"/>
<name>Q17CB7_AEDAE</name>
<keyword evidence="2" id="KW-0863">Zinc-finger</keyword>
<dbReference type="InterPro" id="IPR040312">
    <property type="entry name" value="FWCH1/FWCH2"/>
</dbReference>
<dbReference type="Gene3D" id="2.20.25.240">
    <property type="match status" value="3"/>
</dbReference>
<dbReference type="OMA" id="TIKYTHR"/>
<dbReference type="VEuPathDB" id="VectorBase:AAEL022225"/>
<dbReference type="PANTHER" id="PTHR31665:SF0">
    <property type="entry name" value="FLYWCH FAMILY MEMBER 2"/>
    <property type="match status" value="1"/>
</dbReference>
<organism evidence="5 6">
    <name type="scientific">Aedes aegypti</name>
    <name type="common">Yellowfever mosquito</name>
    <name type="synonym">Culex aegypti</name>
    <dbReference type="NCBI Taxonomy" id="7159"/>
    <lineage>
        <taxon>Eukaryota</taxon>
        <taxon>Metazoa</taxon>
        <taxon>Ecdysozoa</taxon>
        <taxon>Arthropoda</taxon>
        <taxon>Hexapoda</taxon>
        <taxon>Insecta</taxon>
        <taxon>Pterygota</taxon>
        <taxon>Neoptera</taxon>
        <taxon>Endopterygota</taxon>
        <taxon>Diptera</taxon>
        <taxon>Nematocera</taxon>
        <taxon>Culicoidea</taxon>
        <taxon>Culicidae</taxon>
        <taxon>Culicinae</taxon>
        <taxon>Aedini</taxon>
        <taxon>Aedes</taxon>
        <taxon>Stegomyia</taxon>
    </lineage>
</organism>